<reference evidence="5" key="2">
    <citation type="submission" date="2020-11" db="EMBL/GenBank/DDBJ databases">
        <authorList>
            <person name="McCartney M.A."/>
            <person name="Auch B."/>
            <person name="Kono T."/>
            <person name="Mallez S."/>
            <person name="Becker A."/>
            <person name="Gohl D.M."/>
            <person name="Silverstein K.A.T."/>
            <person name="Koren S."/>
            <person name="Bechman K.B."/>
            <person name="Herman A."/>
            <person name="Abrahante J.E."/>
            <person name="Garbe J."/>
        </authorList>
    </citation>
    <scope>NUCLEOTIDE SEQUENCE</scope>
    <source>
        <strain evidence="5">Duluth1</strain>
        <tissue evidence="5">Whole animal</tissue>
    </source>
</reference>
<dbReference type="GO" id="GO:2000300">
    <property type="term" value="P:regulation of synaptic vesicle exocytosis"/>
    <property type="evidence" value="ECO:0007669"/>
    <property type="project" value="TreeGrafter"/>
</dbReference>
<comment type="caution">
    <text evidence="5">The sequence shown here is derived from an EMBL/GenBank/DDBJ whole genome shotgun (WGS) entry which is preliminary data.</text>
</comment>
<dbReference type="GO" id="GO:0048791">
    <property type="term" value="P:calcium ion-regulated exocytosis of neurotransmitter"/>
    <property type="evidence" value="ECO:0007669"/>
    <property type="project" value="TreeGrafter"/>
</dbReference>
<dbReference type="InterPro" id="IPR035892">
    <property type="entry name" value="C2_domain_sf"/>
</dbReference>
<evidence type="ECO:0000256" key="1">
    <source>
        <dbReference type="ARBA" id="ARBA00023018"/>
    </source>
</evidence>
<dbReference type="InterPro" id="IPR039032">
    <property type="entry name" value="Rim-like"/>
</dbReference>
<dbReference type="GO" id="GO:0050806">
    <property type="term" value="P:positive regulation of synaptic transmission"/>
    <property type="evidence" value="ECO:0007669"/>
    <property type="project" value="TreeGrafter"/>
</dbReference>
<comment type="subcellular location">
    <subcellularLocation>
        <location evidence="2">Synapse</location>
    </subcellularLocation>
</comment>
<dbReference type="EMBL" id="JAIWYP010000003">
    <property type="protein sequence ID" value="KAH3849429.1"/>
    <property type="molecule type" value="Genomic_DNA"/>
</dbReference>
<dbReference type="Pfam" id="PF00168">
    <property type="entry name" value="C2"/>
    <property type="match status" value="1"/>
</dbReference>
<dbReference type="PANTHER" id="PTHR12157">
    <property type="entry name" value="REGULATING SYNAPTIC MEMBRANE EXOCYTOSIS PROTEIN"/>
    <property type="match status" value="1"/>
</dbReference>
<dbReference type="SUPFAM" id="SSF49562">
    <property type="entry name" value="C2 domain (Calcium/lipid-binding domain, CaLB)"/>
    <property type="match status" value="1"/>
</dbReference>
<evidence type="ECO:0000256" key="2">
    <source>
        <dbReference type="ARBA" id="ARBA00034103"/>
    </source>
</evidence>
<dbReference type="PROSITE" id="PS50004">
    <property type="entry name" value="C2"/>
    <property type="match status" value="1"/>
</dbReference>
<dbReference type="Proteomes" id="UP000828390">
    <property type="component" value="Unassembled WGS sequence"/>
</dbReference>
<dbReference type="InterPro" id="IPR000008">
    <property type="entry name" value="C2_dom"/>
</dbReference>
<dbReference type="Gene3D" id="2.60.40.150">
    <property type="entry name" value="C2 domain"/>
    <property type="match status" value="1"/>
</dbReference>
<sequence length="161" mass="18049">MFITEQESERRYGTKEPQWNETFVFTNIEQAELSSLALEVTFWKTKEHDDEFLGEILLDLGEAKINNSVNCYNLEDHDDNSSPLPFRKKSFSLSDSALSPATSIETSSFFPSLDPSPRSSVSTGREGQPPKSGAHDKVKELLLGKRSPVVGRSMGINLDRH</sequence>
<evidence type="ECO:0000259" key="4">
    <source>
        <dbReference type="PROSITE" id="PS50004"/>
    </source>
</evidence>
<dbReference type="GO" id="GO:0048788">
    <property type="term" value="C:cytoskeleton of presynaptic active zone"/>
    <property type="evidence" value="ECO:0007669"/>
    <property type="project" value="TreeGrafter"/>
</dbReference>
<dbReference type="GO" id="GO:0042734">
    <property type="term" value="C:presynaptic membrane"/>
    <property type="evidence" value="ECO:0007669"/>
    <property type="project" value="TreeGrafter"/>
</dbReference>
<feature type="domain" description="C2" evidence="4">
    <location>
        <begin position="1"/>
        <end position="73"/>
    </location>
</feature>
<dbReference type="GO" id="GO:0044325">
    <property type="term" value="F:transmembrane transporter binding"/>
    <property type="evidence" value="ECO:0007669"/>
    <property type="project" value="TreeGrafter"/>
</dbReference>
<dbReference type="PANTHER" id="PTHR12157:SF25">
    <property type="entry name" value="REGULATING SYNAPTIC MEMBRANE EXOCYTOSIS PROTEIN 3"/>
    <property type="match status" value="1"/>
</dbReference>
<protein>
    <recommendedName>
        <fullName evidence="4">C2 domain-containing protein</fullName>
    </recommendedName>
</protein>
<evidence type="ECO:0000256" key="3">
    <source>
        <dbReference type="SAM" id="MobiDB-lite"/>
    </source>
</evidence>
<feature type="compositionally biased region" description="Basic and acidic residues" evidence="3">
    <location>
        <begin position="133"/>
        <end position="143"/>
    </location>
</feature>
<keyword evidence="6" id="KW-1185">Reference proteome</keyword>
<evidence type="ECO:0000313" key="6">
    <source>
        <dbReference type="Proteomes" id="UP000828390"/>
    </source>
</evidence>
<keyword evidence="1" id="KW-0770">Synapse</keyword>
<gene>
    <name evidence="5" type="ORF">DPMN_091829</name>
</gene>
<dbReference type="GO" id="GO:0031267">
    <property type="term" value="F:small GTPase binding"/>
    <property type="evidence" value="ECO:0007669"/>
    <property type="project" value="InterPro"/>
</dbReference>
<organism evidence="5 6">
    <name type="scientific">Dreissena polymorpha</name>
    <name type="common">Zebra mussel</name>
    <name type="synonym">Mytilus polymorpha</name>
    <dbReference type="NCBI Taxonomy" id="45954"/>
    <lineage>
        <taxon>Eukaryota</taxon>
        <taxon>Metazoa</taxon>
        <taxon>Spiralia</taxon>
        <taxon>Lophotrochozoa</taxon>
        <taxon>Mollusca</taxon>
        <taxon>Bivalvia</taxon>
        <taxon>Autobranchia</taxon>
        <taxon>Heteroconchia</taxon>
        <taxon>Euheterodonta</taxon>
        <taxon>Imparidentia</taxon>
        <taxon>Neoheterodontei</taxon>
        <taxon>Myida</taxon>
        <taxon>Dreissenoidea</taxon>
        <taxon>Dreissenidae</taxon>
        <taxon>Dreissena</taxon>
    </lineage>
</organism>
<accession>A0A9D4L182</accession>
<proteinExistence type="predicted"/>
<name>A0A9D4L182_DREPO</name>
<evidence type="ECO:0000313" key="5">
    <source>
        <dbReference type="EMBL" id="KAH3849429.1"/>
    </source>
</evidence>
<feature type="region of interest" description="Disordered" evidence="3">
    <location>
        <begin position="106"/>
        <end position="146"/>
    </location>
</feature>
<reference evidence="5" key="1">
    <citation type="journal article" date="2019" name="bioRxiv">
        <title>The Genome of the Zebra Mussel, Dreissena polymorpha: A Resource for Invasive Species Research.</title>
        <authorList>
            <person name="McCartney M.A."/>
            <person name="Auch B."/>
            <person name="Kono T."/>
            <person name="Mallez S."/>
            <person name="Zhang Y."/>
            <person name="Obille A."/>
            <person name="Becker A."/>
            <person name="Abrahante J.E."/>
            <person name="Garbe J."/>
            <person name="Badalamenti J.P."/>
            <person name="Herman A."/>
            <person name="Mangelson H."/>
            <person name="Liachko I."/>
            <person name="Sullivan S."/>
            <person name="Sone E.D."/>
            <person name="Koren S."/>
            <person name="Silverstein K.A.T."/>
            <person name="Beckman K.B."/>
            <person name="Gohl D.M."/>
        </authorList>
    </citation>
    <scope>NUCLEOTIDE SEQUENCE</scope>
    <source>
        <strain evidence="5">Duluth1</strain>
        <tissue evidence="5">Whole animal</tissue>
    </source>
</reference>
<dbReference type="AlphaFoldDB" id="A0A9D4L182"/>
<dbReference type="GO" id="GO:0042391">
    <property type="term" value="P:regulation of membrane potential"/>
    <property type="evidence" value="ECO:0007669"/>
    <property type="project" value="TreeGrafter"/>
</dbReference>
<dbReference type="GO" id="GO:0048167">
    <property type="term" value="P:regulation of synaptic plasticity"/>
    <property type="evidence" value="ECO:0007669"/>
    <property type="project" value="TreeGrafter"/>
</dbReference>